<dbReference type="GeneID" id="41970040"/>
<gene>
    <name evidence="3" type="ORF">E0L32_002593</name>
</gene>
<dbReference type="GO" id="GO:0050660">
    <property type="term" value="F:flavin adenine dinucleotide binding"/>
    <property type="evidence" value="ECO:0007669"/>
    <property type="project" value="TreeGrafter"/>
</dbReference>
<dbReference type="GO" id="GO:0004497">
    <property type="term" value="F:monooxygenase activity"/>
    <property type="evidence" value="ECO:0007669"/>
    <property type="project" value="TreeGrafter"/>
</dbReference>
<feature type="region of interest" description="Disordered" evidence="2">
    <location>
        <begin position="1"/>
        <end position="26"/>
    </location>
</feature>
<dbReference type="InterPro" id="IPR050982">
    <property type="entry name" value="Auxin_biosynth/cation_transpt"/>
</dbReference>
<keyword evidence="4" id="KW-1185">Reference proteome</keyword>
<dbReference type="Gene3D" id="3.10.450.50">
    <property type="match status" value="1"/>
</dbReference>
<dbReference type="Pfam" id="PF13738">
    <property type="entry name" value="Pyr_redox_3"/>
    <property type="match status" value="1"/>
</dbReference>
<sequence>MATTTTSSSPTARPADERSVPGSVNIPIATWPPSARDAASLDPAPIAASIVRSLNEGLTANDIDAISQLFLKDNCYFRDHLALTWELRTLKGRDAIVAFLRDEAKDRLQKVELDTTTAFRAPRVANLDNVGNVKGVEAFFTFETSKGRGQGFMRLAQQEDGQWKIWTFFTTLRQAGEHVEKTHHQRPQGVNHGADPERKNWKERREAELNFGDGSDPTVLIIGAGQAGLSLHARLKALGVSCLIVDSNGRIGDNWRKRYRQLVLHDPVWYDHMPYLPFPSTWPVFTPKDKLADFFESYATLLELNVWMGMDIKSSQWDDGSKSWTVELHRRSNGKTTTLRPKHIVQATGHSGEMNFPSIKGMSDYQGDLLCHSSQFPGANPESGRQHKRAIVVGSCNSSHDICQDYFEKGYDITMVQRSSTCVVSSKSIVEIALGGLYDENGPPVEDSDIWVWGTPSEVLKAMHVQITVRQAEKDKDTLEGLTKAGFKVDCGPGGAGLMLKYFQRGGGYYIDVGASKLIADGKIKIKQGCEITEVTPKGLKFDDGSELAADEIIFATGYQNMRTQTRQILGQETADRIGDVWGLDKEGEFRTIWRRSGHPGLWIMGGNLALCRYNSRLLALQIQAALENSF</sequence>
<dbReference type="AlphaFoldDB" id="A0A507BH93"/>
<dbReference type="InParanoid" id="A0A507BH93"/>
<evidence type="ECO:0000313" key="3">
    <source>
        <dbReference type="EMBL" id="TPX18736.1"/>
    </source>
</evidence>
<dbReference type="PANTHER" id="PTHR43539:SF68">
    <property type="entry name" value="FLAVIN-BINDING MONOOXYGENASE-LIKE PROTEIN (AFU_ORTHOLOGUE AFUA_4G09220)"/>
    <property type="match status" value="1"/>
</dbReference>
<keyword evidence="1" id="KW-0560">Oxidoreductase</keyword>
<dbReference type="EMBL" id="SKBQ01000010">
    <property type="protein sequence ID" value="TPX18736.1"/>
    <property type="molecule type" value="Genomic_DNA"/>
</dbReference>
<dbReference type="PANTHER" id="PTHR43539">
    <property type="entry name" value="FLAVIN-BINDING MONOOXYGENASE-LIKE PROTEIN (AFU_ORTHOLOGUE AFUA_4G09220)"/>
    <property type="match status" value="1"/>
</dbReference>
<comment type="caution">
    <text evidence="3">The sequence shown here is derived from an EMBL/GenBank/DDBJ whole genome shotgun (WGS) entry which is preliminary data.</text>
</comment>
<feature type="compositionally biased region" description="Low complexity" evidence="2">
    <location>
        <begin position="1"/>
        <end position="13"/>
    </location>
</feature>
<proteinExistence type="predicted"/>
<dbReference type="Gene3D" id="3.50.50.60">
    <property type="entry name" value="FAD/NAD(P)-binding domain"/>
    <property type="match status" value="2"/>
</dbReference>
<reference evidence="3 4" key="1">
    <citation type="submission" date="2019-06" db="EMBL/GenBank/DDBJ databases">
        <title>Draft genome sequence of the filamentous fungus Phialemoniopsis curvata isolated from diesel fuel.</title>
        <authorList>
            <person name="Varaljay V.A."/>
            <person name="Lyon W.J."/>
            <person name="Crouch A.L."/>
            <person name="Drake C.E."/>
            <person name="Hollomon J.M."/>
            <person name="Nadeau L.J."/>
            <person name="Nunn H.S."/>
            <person name="Stevenson B.S."/>
            <person name="Bojanowski C.L."/>
            <person name="Crookes-Goodson W.J."/>
        </authorList>
    </citation>
    <scope>NUCLEOTIDE SEQUENCE [LARGE SCALE GENOMIC DNA]</scope>
    <source>
        <strain evidence="3 4">D216</strain>
    </source>
</reference>
<dbReference type="InterPro" id="IPR032710">
    <property type="entry name" value="NTF2-like_dom_sf"/>
</dbReference>
<evidence type="ECO:0000313" key="4">
    <source>
        <dbReference type="Proteomes" id="UP000319257"/>
    </source>
</evidence>
<evidence type="ECO:0000256" key="2">
    <source>
        <dbReference type="SAM" id="MobiDB-lite"/>
    </source>
</evidence>
<evidence type="ECO:0008006" key="5">
    <source>
        <dbReference type="Google" id="ProtNLM"/>
    </source>
</evidence>
<dbReference type="SUPFAM" id="SSF54427">
    <property type="entry name" value="NTF2-like"/>
    <property type="match status" value="1"/>
</dbReference>
<dbReference type="OrthoDB" id="74360at2759"/>
<dbReference type="Proteomes" id="UP000319257">
    <property type="component" value="Unassembled WGS sequence"/>
</dbReference>
<dbReference type="SUPFAM" id="SSF51905">
    <property type="entry name" value="FAD/NAD(P)-binding domain"/>
    <property type="match status" value="1"/>
</dbReference>
<accession>A0A507BH93</accession>
<protein>
    <recommendedName>
        <fullName evidence="5">Flavin-containing monooxygenase</fullName>
    </recommendedName>
</protein>
<evidence type="ECO:0000256" key="1">
    <source>
        <dbReference type="ARBA" id="ARBA00023002"/>
    </source>
</evidence>
<dbReference type="RefSeq" id="XP_031000447.1">
    <property type="nucleotide sequence ID" value="XM_031136800.1"/>
</dbReference>
<dbReference type="InterPro" id="IPR036188">
    <property type="entry name" value="FAD/NAD-bd_sf"/>
</dbReference>
<organism evidence="3 4">
    <name type="scientific">Thyridium curvatum</name>
    <dbReference type="NCBI Taxonomy" id="1093900"/>
    <lineage>
        <taxon>Eukaryota</taxon>
        <taxon>Fungi</taxon>
        <taxon>Dikarya</taxon>
        <taxon>Ascomycota</taxon>
        <taxon>Pezizomycotina</taxon>
        <taxon>Sordariomycetes</taxon>
        <taxon>Sordariomycetidae</taxon>
        <taxon>Thyridiales</taxon>
        <taxon>Thyridiaceae</taxon>
        <taxon>Thyridium</taxon>
    </lineage>
</organism>
<name>A0A507BH93_9PEZI</name>